<dbReference type="PANTHER" id="PTHR42831">
    <property type="entry name" value="FE-S PROTEIN MATURATION AUXILIARY FACTOR YITW"/>
    <property type="match status" value="1"/>
</dbReference>
<dbReference type="InterPro" id="IPR002744">
    <property type="entry name" value="MIP18-like"/>
</dbReference>
<dbReference type="Gene3D" id="3.30.300.130">
    <property type="entry name" value="Fe-S cluster assembly (FSCA)"/>
    <property type="match status" value="1"/>
</dbReference>
<name>A0A6L8WAW9_9PROT</name>
<comment type="caution">
    <text evidence="3">The sequence shown here is derived from an EMBL/GenBank/DDBJ whole genome shotgun (WGS) entry which is preliminary data.</text>
</comment>
<evidence type="ECO:0000313" key="3">
    <source>
        <dbReference type="EMBL" id="MZR31824.1"/>
    </source>
</evidence>
<dbReference type="Proteomes" id="UP000476030">
    <property type="component" value="Unassembled WGS sequence"/>
</dbReference>
<dbReference type="PANTHER" id="PTHR42831:SF3">
    <property type="entry name" value="1,2-PHENYLACETYL-COA EPOXIDASE, SUBUNIT D-RELATED"/>
    <property type="match status" value="1"/>
</dbReference>
<dbReference type="AlphaFoldDB" id="A0A6L8WAW9"/>
<keyword evidence="4" id="KW-1185">Reference proteome</keyword>
<feature type="domain" description="PaaD zinc beta ribbon" evidence="2">
    <location>
        <begin position="114"/>
        <end position="160"/>
    </location>
</feature>
<evidence type="ECO:0000259" key="1">
    <source>
        <dbReference type="Pfam" id="PF01883"/>
    </source>
</evidence>
<dbReference type="SUPFAM" id="SSF117916">
    <property type="entry name" value="Fe-S cluster assembly (FSCA) domain-like"/>
    <property type="match status" value="1"/>
</dbReference>
<dbReference type="EMBL" id="WTUW01000009">
    <property type="protein sequence ID" value="MZR31824.1"/>
    <property type="molecule type" value="Genomic_DNA"/>
</dbReference>
<dbReference type="InterPro" id="IPR056572">
    <property type="entry name" value="Zn_ribbon_PaaD"/>
</dbReference>
<dbReference type="RefSeq" id="WP_161316417.1">
    <property type="nucleotide sequence ID" value="NZ_WTUW01000009.1"/>
</dbReference>
<dbReference type="Pfam" id="PF23451">
    <property type="entry name" value="Zn_ribbon_PaaD"/>
    <property type="match status" value="1"/>
</dbReference>
<feature type="domain" description="MIP18 family-like" evidence="1">
    <location>
        <begin position="9"/>
        <end position="72"/>
    </location>
</feature>
<dbReference type="InterPro" id="IPR011883">
    <property type="entry name" value="PaaD-like"/>
</dbReference>
<reference evidence="3 4" key="1">
    <citation type="submission" date="2019-12" db="EMBL/GenBank/DDBJ databases">
        <title>Snethiella sp. nov. sp. isolated from sea sand.</title>
        <authorList>
            <person name="Kim J."/>
            <person name="Jeong S.E."/>
            <person name="Jung H.S."/>
            <person name="Jeon C.O."/>
        </authorList>
    </citation>
    <scope>NUCLEOTIDE SEQUENCE [LARGE SCALE GENOMIC DNA]</scope>
    <source>
        <strain evidence="3 4">DP05</strain>
    </source>
</reference>
<evidence type="ECO:0000313" key="4">
    <source>
        <dbReference type="Proteomes" id="UP000476030"/>
    </source>
</evidence>
<accession>A0A6L8WAW9</accession>
<protein>
    <submittedName>
        <fullName evidence="3">Phenylacetate-CoA oxygenase subunit PaaJ</fullName>
    </submittedName>
</protein>
<gene>
    <name evidence="3" type="primary">paaJ</name>
    <name evidence="3" type="ORF">GQE98_14400</name>
</gene>
<evidence type="ECO:0000259" key="2">
    <source>
        <dbReference type="Pfam" id="PF23451"/>
    </source>
</evidence>
<proteinExistence type="predicted"/>
<dbReference type="InterPro" id="IPR052339">
    <property type="entry name" value="Fe-S_Maturation_MIP18"/>
</dbReference>
<organism evidence="3 4">
    <name type="scientific">Sneathiella litorea</name>
    <dbReference type="NCBI Taxonomy" id="2606216"/>
    <lineage>
        <taxon>Bacteria</taxon>
        <taxon>Pseudomonadati</taxon>
        <taxon>Pseudomonadota</taxon>
        <taxon>Alphaproteobacteria</taxon>
        <taxon>Sneathiellales</taxon>
        <taxon>Sneathiellaceae</taxon>
        <taxon>Sneathiella</taxon>
    </lineage>
</organism>
<dbReference type="Pfam" id="PF01883">
    <property type="entry name" value="FeS_assembly_P"/>
    <property type="match status" value="1"/>
</dbReference>
<sequence>MVALATYNQIENILALVKDPEIPVLSIADLGIIRRIETGEDGHPIIAITPTYSGCPATEVIEADIASMLKLHGITDFEIRMEISPAWTTDWITAEGRRKLAEYGVAPPANKGKAALLGQEEIACPQCHSKRTELVSEFGSTACKAQYRCLDCLEPFDYFKCV</sequence>
<dbReference type="NCBIfam" id="TIGR02159">
    <property type="entry name" value="PA_CoA_Oxy4"/>
    <property type="match status" value="1"/>
</dbReference>
<dbReference type="InterPro" id="IPR034904">
    <property type="entry name" value="FSCA_dom_sf"/>
</dbReference>